<comment type="caution">
    <text evidence="3">The sequence shown here is derived from an EMBL/GenBank/DDBJ whole genome shotgun (WGS) entry which is preliminary data.</text>
</comment>
<keyword evidence="2" id="KW-0449">Lipoprotein</keyword>
<feature type="chain" id="PRO_5001434385" evidence="2">
    <location>
        <begin position="22"/>
        <end position="465"/>
    </location>
</feature>
<evidence type="ECO:0000256" key="2">
    <source>
        <dbReference type="RuleBase" id="RU362097"/>
    </source>
</evidence>
<protein>
    <submittedName>
        <fullName evidence="3">RND transporter</fullName>
    </submittedName>
</protein>
<evidence type="ECO:0000256" key="1">
    <source>
        <dbReference type="ARBA" id="ARBA00007613"/>
    </source>
</evidence>
<proteinExistence type="inferred from homology"/>
<keyword evidence="2" id="KW-0732">Signal</keyword>
<feature type="signal peptide" evidence="2">
    <location>
        <begin position="1"/>
        <end position="21"/>
    </location>
</feature>
<dbReference type="AlphaFoldDB" id="A0A0C1Q9G8"/>
<keyword evidence="2" id="KW-0472">Membrane</keyword>
<dbReference type="PANTHER" id="PTHR30203">
    <property type="entry name" value="OUTER MEMBRANE CATION EFFLUX PROTEIN"/>
    <property type="match status" value="1"/>
</dbReference>
<keyword evidence="2" id="KW-0812">Transmembrane</keyword>
<dbReference type="Pfam" id="PF02321">
    <property type="entry name" value="OEP"/>
    <property type="match status" value="2"/>
</dbReference>
<accession>A0A0C1Q9G8</accession>
<dbReference type="EMBL" id="JWIC01000005">
    <property type="protein sequence ID" value="KID57306.1"/>
    <property type="molecule type" value="Genomic_DNA"/>
</dbReference>
<dbReference type="SUPFAM" id="SSF56954">
    <property type="entry name" value="Outer membrane efflux proteins (OEP)"/>
    <property type="match status" value="1"/>
</dbReference>
<dbReference type="OrthoDB" id="9770517at2"/>
<comment type="subcellular location">
    <subcellularLocation>
        <location evidence="2">Cell outer membrane</location>
        <topology evidence="2">Lipid-anchor</topology>
    </subcellularLocation>
</comment>
<dbReference type="Gene3D" id="2.20.200.10">
    <property type="entry name" value="Outer membrane efflux proteins (OEP)"/>
    <property type="match status" value="1"/>
</dbReference>
<dbReference type="InterPro" id="IPR003423">
    <property type="entry name" value="OMP_efflux"/>
</dbReference>
<evidence type="ECO:0000313" key="4">
    <source>
        <dbReference type="Proteomes" id="UP000031327"/>
    </source>
</evidence>
<dbReference type="PROSITE" id="PS51257">
    <property type="entry name" value="PROKAR_LIPOPROTEIN"/>
    <property type="match status" value="1"/>
</dbReference>
<evidence type="ECO:0000313" key="3">
    <source>
        <dbReference type="EMBL" id="KID57306.1"/>
    </source>
</evidence>
<reference evidence="3 4" key="1">
    <citation type="submission" date="2014-12" db="EMBL/GenBank/DDBJ databases">
        <title>Draft Genome Sequence of Pseudoalteromonas luteoviolacea HI1.</title>
        <authorList>
            <person name="Asahina A.Y."/>
            <person name="Hadfield M.G."/>
        </authorList>
    </citation>
    <scope>NUCLEOTIDE SEQUENCE [LARGE SCALE GENOMIC DNA]</scope>
    <source>
        <strain evidence="3 4">HI1</strain>
    </source>
</reference>
<dbReference type="RefSeq" id="WP_039609079.1">
    <property type="nucleotide sequence ID" value="NZ_JWIC01000005.1"/>
</dbReference>
<name>A0A0C1Q9G8_9GAMM</name>
<keyword evidence="2" id="KW-0564">Palmitate</keyword>
<dbReference type="GO" id="GO:0015562">
    <property type="term" value="F:efflux transmembrane transporter activity"/>
    <property type="evidence" value="ECO:0007669"/>
    <property type="project" value="InterPro"/>
</dbReference>
<dbReference type="GO" id="GO:0009279">
    <property type="term" value="C:cell outer membrane"/>
    <property type="evidence" value="ECO:0007669"/>
    <property type="project" value="UniProtKB-SubCell"/>
</dbReference>
<keyword evidence="2" id="KW-1134">Transmembrane beta strand</keyword>
<gene>
    <name evidence="3" type="ORF">JF50_08780</name>
</gene>
<dbReference type="Gene3D" id="1.20.1600.10">
    <property type="entry name" value="Outer membrane efflux proteins (OEP)"/>
    <property type="match status" value="1"/>
</dbReference>
<sequence length="465" mass="51504">MRLKMALVATMISLLSGCVTTHHLDGNYVANIKTPSNWQYPHTEGSVQSDWLNQISNPQVHALVTKALDNNLLLRKQSIEIESARQRLIMSGSALWPTLTLAMDSSRRKSASEQYSSDHDLSLKVGYELDLWGKLGDSEREANLEVMSSIENYRQQRHDLVADVIINWFAVIEGKTQQLLLDRRLQVVKQNLDIIESGYKQGLNSALDVYLARTELNNEQAKLAQQASTVGSRIRSLERLIGTYPKGALAVNAALPLLESTVPVGVPSALISRKPALISSWYDLLARDAALAYAHKQRFPSINLSASYGSRGDNFEDAFSLSNVGWSLLSSISAPLFNAGNLAAKEALAKTELKAKELAYLNSLQDAFALVENKISEEASLKQRYQETLVAQKNAQLAEQLSFEQYQKGLVSYTTVLDAQKRAFDAQSSLISIKNELIKNRVELHLALGGDFQQTQPEEVSNDIG</sequence>
<comment type="similarity">
    <text evidence="1 2">Belongs to the outer membrane factor (OMF) (TC 1.B.17) family.</text>
</comment>
<dbReference type="InterPro" id="IPR010131">
    <property type="entry name" value="MdtP/NodT-like"/>
</dbReference>
<dbReference type="Proteomes" id="UP000031327">
    <property type="component" value="Unassembled WGS sequence"/>
</dbReference>
<dbReference type="NCBIfam" id="TIGR01845">
    <property type="entry name" value="outer_NodT"/>
    <property type="match status" value="1"/>
</dbReference>
<organism evidence="3 4">
    <name type="scientific">Pseudoalteromonas luteoviolacea</name>
    <dbReference type="NCBI Taxonomy" id="43657"/>
    <lineage>
        <taxon>Bacteria</taxon>
        <taxon>Pseudomonadati</taxon>
        <taxon>Pseudomonadota</taxon>
        <taxon>Gammaproteobacteria</taxon>
        <taxon>Alteromonadales</taxon>
        <taxon>Pseudoalteromonadaceae</taxon>
        <taxon>Pseudoalteromonas</taxon>
    </lineage>
</organism>